<dbReference type="InterPro" id="IPR036390">
    <property type="entry name" value="WH_DNA-bd_sf"/>
</dbReference>
<dbReference type="InterPro" id="IPR036388">
    <property type="entry name" value="WH-like_DNA-bd_sf"/>
</dbReference>
<keyword evidence="4" id="KW-0539">Nucleus</keyword>
<dbReference type="GO" id="GO:0005634">
    <property type="term" value="C:nucleus"/>
    <property type="evidence" value="ECO:0007669"/>
    <property type="project" value="UniProtKB-SubCell"/>
</dbReference>
<dbReference type="InterPro" id="IPR000232">
    <property type="entry name" value="HSF_DNA-bd"/>
</dbReference>
<name>A0A834GLI0_RHOSS</name>
<dbReference type="GO" id="GO:0003700">
    <property type="term" value="F:DNA-binding transcription factor activity"/>
    <property type="evidence" value="ECO:0007669"/>
    <property type="project" value="InterPro"/>
</dbReference>
<feature type="compositionally biased region" description="Basic and acidic residues" evidence="7">
    <location>
        <begin position="278"/>
        <end position="287"/>
    </location>
</feature>
<comment type="subcellular location">
    <subcellularLocation>
        <location evidence="1">Nucleus</location>
    </subcellularLocation>
</comment>
<protein>
    <recommendedName>
        <fullName evidence="8">HSF-type DNA-binding domain-containing protein</fullName>
    </recommendedName>
</protein>
<comment type="caution">
    <text evidence="9">The sequence shown here is derived from an EMBL/GenBank/DDBJ whole genome shotgun (WGS) entry which is preliminary data.</text>
</comment>
<dbReference type="PRINTS" id="PR00056">
    <property type="entry name" value="HSFDOMAIN"/>
</dbReference>
<keyword evidence="6" id="KW-0175">Coiled coil</keyword>
<feature type="region of interest" description="Disordered" evidence="7">
    <location>
        <begin position="1"/>
        <end position="25"/>
    </location>
</feature>
<reference evidence="9" key="1">
    <citation type="submission" date="2019-11" db="EMBL/GenBank/DDBJ databases">
        <authorList>
            <person name="Liu Y."/>
            <person name="Hou J."/>
            <person name="Li T.-Q."/>
            <person name="Guan C.-H."/>
            <person name="Wu X."/>
            <person name="Wu H.-Z."/>
            <person name="Ling F."/>
            <person name="Zhang R."/>
            <person name="Shi X.-G."/>
            <person name="Ren J.-P."/>
            <person name="Chen E.-F."/>
            <person name="Sun J.-M."/>
        </authorList>
    </citation>
    <scope>NUCLEOTIDE SEQUENCE</scope>
    <source>
        <strain evidence="9">Adult_tree_wgs_1</strain>
        <tissue evidence="9">Leaves</tissue>
    </source>
</reference>
<gene>
    <name evidence="9" type="ORF">RHSIM_Rhsim07G0130600</name>
</gene>
<dbReference type="GO" id="GO:0000978">
    <property type="term" value="F:RNA polymerase II cis-regulatory region sequence-specific DNA binding"/>
    <property type="evidence" value="ECO:0007669"/>
    <property type="project" value="TreeGrafter"/>
</dbReference>
<proteinExistence type="inferred from homology"/>
<dbReference type="SUPFAM" id="SSF46785">
    <property type="entry name" value="Winged helix' DNA-binding domain"/>
    <property type="match status" value="1"/>
</dbReference>
<dbReference type="GO" id="GO:0034605">
    <property type="term" value="P:cellular response to heat"/>
    <property type="evidence" value="ECO:0007669"/>
    <property type="project" value="TreeGrafter"/>
</dbReference>
<evidence type="ECO:0000259" key="8">
    <source>
        <dbReference type="SMART" id="SM00415"/>
    </source>
</evidence>
<dbReference type="PANTHER" id="PTHR10015:SF436">
    <property type="entry name" value="HEAT STRESS TRANSCRIPTION FACTOR A-1D"/>
    <property type="match status" value="1"/>
</dbReference>
<dbReference type="GO" id="GO:0006357">
    <property type="term" value="P:regulation of transcription by RNA polymerase II"/>
    <property type="evidence" value="ECO:0007669"/>
    <property type="project" value="TreeGrafter"/>
</dbReference>
<keyword evidence="10" id="KW-1185">Reference proteome</keyword>
<comment type="similarity">
    <text evidence="5">Belongs to the HSF family.</text>
</comment>
<evidence type="ECO:0000256" key="6">
    <source>
        <dbReference type="SAM" id="Coils"/>
    </source>
</evidence>
<feature type="coiled-coil region" evidence="6">
    <location>
        <begin position="197"/>
        <end position="224"/>
    </location>
</feature>
<accession>A0A834GLI0</accession>
<feature type="region of interest" description="Disordered" evidence="7">
    <location>
        <begin position="268"/>
        <end position="299"/>
    </location>
</feature>
<evidence type="ECO:0000256" key="1">
    <source>
        <dbReference type="ARBA" id="ARBA00004123"/>
    </source>
</evidence>
<evidence type="ECO:0000256" key="5">
    <source>
        <dbReference type="RuleBase" id="RU004020"/>
    </source>
</evidence>
<evidence type="ECO:0000256" key="4">
    <source>
        <dbReference type="ARBA" id="ARBA00023242"/>
    </source>
</evidence>
<dbReference type="OrthoDB" id="60033at2759"/>
<dbReference type="SMART" id="SM00415">
    <property type="entry name" value="HSF"/>
    <property type="match status" value="1"/>
</dbReference>
<dbReference type="Pfam" id="PF00447">
    <property type="entry name" value="HSF_DNA-bind"/>
    <property type="match status" value="1"/>
</dbReference>
<keyword evidence="3" id="KW-0238">DNA-binding</keyword>
<evidence type="ECO:0000256" key="3">
    <source>
        <dbReference type="ARBA" id="ARBA00023125"/>
    </source>
</evidence>
<dbReference type="Gene3D" id="1.10.10.10">
    <property type="entry name" value="Winged helix-like DNA-binding domain superfamily/Winged helix DNA-binding domain"/>
    <property type="match status" value="1"/>
</dbReference>
<feature type="region of interest" description="Disordered" evidence="7">
    <location>
        <begin position="338"/>
        <end position="358"/>
    </location>
</feature>
<evidence type="ECO:0000313" key="10">
    <source>
        <dbReference type="Proteomes" id="UP000626092"/>
    </source>
</evidence>
<evidence type="ECO:0000313" key="9">
    <source>
        <dbReference type="EMBL" id="KAF7137168.1"/>
    </source>
</evidence>
<dbReference type="PANTHER" id="PTHR10015">
    <property type="entry name" value="HEAT SHOCK TRANSCRIPTION FACTOR"/>
    <property type="match status" value="1"/>
</dbReference>
<dbReference type="EMBL" id="WJXA01000007">
    <property type="protein sequence ID" value="KAF7137168.1"/>
    <property type="molecule type" value="Genomic_DNA"/>
</dbReference>
<dbReference type="Proteomes" id="UP000626092">
    <property type="component" value="Unassembled WGS sequence"/>
</dbReference>
<organism evidence="9 10">
    <name type="scientific">Rhododendron simsii</name>
    <name type="common">Sims's rhododendron</name>
    <dbReference type="NCBI Taxonomy" id="118357"/>
    <lineage>
        <taxon>Eukaryota</taxon>
        <taxon>Viridiplantae</taxon>
        <taxon>Streptophyta</taxon>
        <taxon>Embryophyta</taxon>
        <taxon>Tracheophyta</taxon>
        <taxon>Spermatophyta</taxon>
        <taxon>Magnoliopsida</taxon>
        <taxon>eudicotyledons</taxon>
        <taxon>Gunneridae</taxon>
        <taxon>Pentapetalae</taxon>
        <taxon>asterids</taxon>
        <taxon>Ericales</taxon>
        <taxon>Ericaceae</taxon>
        <taxon>Ericoideae</taxon>
        <taxon>Rhodoreae</taxon>
        <taxon>Rhododendron</taxon>
    </lineage>
</organism>
<feature type="compositionally biased region" description="Pro residues" evidence="7">
    <location>
        <begin position="8"/>
        <end position="25"/>
    </location>
</feature>
<keyword evidence="2" id="KW-0346">Stress response</keyword>
<sequence length="540" mass="59940">MDTEDGGIPPPPAPAPIPNANAPPPPFLAKTYDMVDDQSSDEIVSWSPTNNSFVVWNPPEFARDLLPKHFKHNNFSSFVRQLNTYMPGALASGALDLSYLAAIGKLDCNSKKYNRSNKSGRKNLRLVKISERLKPFKGFRKVDPDRWEFANEGFLRGQKHLLRTISRRKPTHGPNNQPPEQPLVQNSSVGACIEVGKFGLEEEVERLKRDKNVLMQEIVRLRQQQQATDGHMQAMVQRLQGMEQRQQQMMSFLAKAVNSPGFLAQFVQQQQQQQQNESNRRIISEGSKKRRIQQEGPADGQIVKYRPLMNEAANAMLSQLIKTDALENLNNDSNTFLINDASSPDVLDNGTSSGSTSGMILQEVPLTSGQSYFPETSRISSQCEMVATTPFSTMSPPVGAQELPSVALPQTNLGVSQLSPLQEMVSESNGDMSGKVNIGPSIDSSSLQENGEMSSEIRDFSTYHELELNSSYLDDSLIPFLIDDLFLFQTPQPVETDVVDLTSVEEGNVAKSMENGWNNTPHVDQLTEQMVSLGSDPKKV</sequence>
<evidence type="ECO:0000256" key="7">
    <source>
        <dbReference type="SAM" id="MobiDB-lite"/>
    </source>
</evidence>
<dbReference type="AlphaFoldDB" id="A0A834GLI0"/>
<feature type="compositionally biased region" description="Polar residues" evidence="7">
    <location>
        <begin position="349"/>
        <end position="358"/>
    </location>
</feature>
<feature type="domain" description="HSF-type DNA-binding" evidence="8">
    <location>
        <begin position="23"/>
        <end position="168"/>
    </location>
</feature>
<evidence type="ECO:0000256" key="2">
    <source>
        <dbReference type="ARBA" id="ARBA00023016"/>
    </source>
</evidence>